<dbReference type="GO" id="GO:0000049">
    <property type="term" value="F:tRNA binding"/>
    <property type="evidence" value="ECO:0007669"/>
    <property type="project" value="UniProtKB-UniRule"/>
</dbReference>
<comment type="function">
    <text evidence="7">Catalyzes the release of premature peptidyl moieties from peptidyl-tRNA molecules trapped in stalled 50S ribosomal subunits, and thus maintains levels of free tRNAs and 50S ribosomes.</text>
</comment>
<keyword evidence="7" id="KW-0963">Cytoplasm</keyword>
<accession>A0A378XFL2</accession>
<comment type="subcellular location">
    <subcellularLocation>
        <location evidence="7">Cytoplasm</location>
    </subcellularLocation>
</comment>
<dbReference type="SUPFAM" id="SSF53178">
    <property type="entry name" value="Peptidyl-tRNA hydrolase-like"/>
    <property type="match status" value="1"/>
</dbReference>
<dbReference type="HAMAP" id="MF_00083">
    <property type="entry name" value="Pept_tRNA_hydro_bact"/>
    <property type="match status" value="1"/>
</dbReference>
<protein>
    <recommendedName>
        <fullName evidence="6 7">Peptidyl-tRNA hydrolase</fullName>
        <shortName evidence="7">Pth</shortName>
        <ecNumber evidence="1 7">3.1.1.29</ecNumber>
    </recommendedName>
</protein>
<dbReference type="GO" id="GO:0072344">
    <property type="term" value="P:rescue of stalled ribosome"/>
    <property type="evidence" value="ECO:0007669"/>
    <property type="project" value="UniProtKB-UniRule"/>
</dbReference>
<dbReference type="PANTHER" id="PTHR17224">
    <property type="entry name" value="PEPTIDYL-TRNA HYDROLASE"/>
    <property type="match status" value="1"/>
</dbReference>
<feature type="site" description="Stabilizes the basic form of H active site to accept a proton" evidence="7">
    <location>
        <position position="106"/>
    </location>
</feature>
<evidence type="ECO:0000256" key="8">
    <source>
        <dbReference type="RuleBase" id="RU000673"/>
    </source>
</evidence>
<keyword evidence="3 7" id="KW-0378">Hydrolase</keyword>
<evidence type="ECO:0000313" key="11">
    <source>
        <dbReference type="Proteomes" id="UP000254603"/>
    </source>
</evidence>
<feature type="binding site" evidence="7">
    <location>
        <position position="127"/>
    </location>
    <ligand>
        <name>tRNA</name>
        <dbReference type="ChEBI" id="CHEBI:17843"/>
    </ligand>
</feature>
<dbReference type="PROSITE" id="PS01195">
    <property type="entry name" value="PEPT_TRNA_HYDROL_1"/>
    <property type="match status" value="1"/>
</dbReference>
<feature type="binding site" evidence="7">
    <location>
        <position position="81"/>
    </location>
    <ligand>
        <name>tRNA</name>
        <dbReference type="ChEBI" id="CHEBI:17843"/>
    </ligand>
</feature>
<dbReference type="EC" id="3.1.1.29" evidence="1 7"/>
<comment type="subunit">
    <text evidence="7">Monomer.</text>
</comment>
<evidence type="ECO:0000256" key="1">
    <source>
        <dbReference type="ARBA" id="ARBA00013260"/>
    </source>
</evidence>
<keyword evidence="2 7" id="KW-0820">tRNA-binding</keyword>
<dbReference type="InterPro" id="IPR018171">
    <property type="entry name" value="Pept_tRNA_hydro_CS"/>
</dbReference>
<comment type="similarity">
    <text evidence="5 7 9">Belongs to the PTH family.</text>
</comment>
<dbReference type="GO" id="GO:0004045">
    <property type="term" value="F:peptidyl-tRNA hydrolase activity"/>
    <property type="evidence" value="ECO:0007669"/>
    <property type="project" value="UniProtKB-UniRule"/>
</dbReference>
<evidence type="ECO:0000313" key="10">
    <source>
        <dbReference type="EMBL" id="SUA52891.1"/>
    </source>
</evidence>
<feature type="binding site" evidence="7">
    <location>
        <position position="79"/>
    </location>
    <ligand>
        <name>tRNA</name>
        <dbReference type="ChEBI" id="CHEBI:17843"/>
    </ligand>
</feature>
<dbReference type="Gene3D" id="3.40.50.1470">
    <property type="entry name" value="Peptidyl-tRNA hydrolase"/>
    <property type="match status" value="1"/>
</dbReference>
<evidence type="ECO:0000256" key="7">
    <source>
        <dbReference type="HAMAP-Rule" id="MF_00083"/>
    </source>
</evidence>
<dbReference type="EMBL" id="UGSB01000001">
    <property type="protein sequence ID" value="SUA52891.1"/>
    <property type="molecule type" value="Genomic_DNA"/>
</dbReference>
<feature type="binding site" evidence="7">
    <location>
        <position position="28"/>
    </location>
    <ligand>
        <name>tRNA</name>
        <dbReference type="ChEBI" id="CHEBI:17843"/>
    </ligand>
</feature>
<organism evidence="10 11">
    <name type="scientific">Oligella ureolytica</name>
    <dbReference type="NCBI Taxonomy" id="90244"/>
    <lineage>
        <taxon>Bacteria</taxon>
        <taxon>Pseudomonadati</taxon>
        <taxon>Pseudomonadota</taxon>
        <taxon>Betaproteobacteria</taxon>
        <taxon>Burkholderiales</taxon>
        <taxon>Alcaligenaceae</taxon>
        <taxon>Oligella</taxon>
    </lineage>
</organism>
<feature type="active site" description="Proton acceptor" evidence="7">
    <location>
        <position position="33"/>
    </location>
</feature>
<dbReference type="Pfam" id="PF01195">
    <property type="entry name" value="Pept_tRNA_hydro"/>
    <property type="match status" value="1"/>
</dbReference>
<proteinExistence type="inferred from homology"/>
<dbReference type="PROSITE" id="PS01196">
    <property type="entry name" value="PEPT_TRNA_HYDROL_2"/>
    <property type="match status" value="1"/>
</dbReference>
<dbReference type="AlphaFoldDB" id="A0A378XFL2"/>
<name>A0A378XFL2_9BURK</name>
<comment type="function">
    <text evidence="7">Hydrolyzes ribosome-free peptidyl-tRNAs (with 1 or more amino acids incorporated), which drop off the ribosome during protein synthesis, or as a result of ribosome stalling.</text>
</comment>
<dbReference type="CDD" id="cd00462">
    <property type="entry name" value="PTH"/>
    <property type="match status" value="1"/>
</dbReference>
<dbReference type="Proteomes" id="UP000254603">
    <property type="component" value="Unassembled WGS sequence"/>
</dbReference>
<evidence type="ECO:0000256" key="9">
    <source>
        <dbReference type="RuleBase" id="RU004320"/>
    </source>
</evidence>
<dbReference type="GO" id="GO:0005737">
    <property type="term" value="C:cytoplasm"/>
    <property type="evidence" value="ECO:0007669"/>
    <property type="project" value="UniProtKB-SubCell"/>
</dbReference>
<evidence type="ECO:0000256" key="6">
    <source>
        <dbReference type="ARBA" id="ARBA00050038"/>
    </source>
</evidence>
<dbReference type="GO" id="GO:0006515">
    <property type="term" value="P:protein quality control for misfolded or incompletely synthesized proteins"/>
    <property type="evidence" value="ECO:0007669"/>
    <property type="project" value="UniProtKB-UniRule"/>
</dbReference>
<dbReference type="NCBIfam" id="TIGR00447">
    <property type="entry name" value="pth"/>
    <property type="match status" value="1"/>
</dbReference>
<feature type="site" description="Discriminates between blocked and unblocked aminoacyl-tRNA" evidence="7">
    <location>
        <position position="23"/>
    </location>
</feature>
<dbReference type="FunFam" id="3.40.50.1470:FF:000001">
    <property type="entry name" value="Peptidyl-tRNA hydrolase"/>
    <property type="match status" value="1"/>
</dbReference>
<reference evidence="10 11" key="1">
    <citation type="submission" date="2018-06" db="EMBL/GenBank/DDBJ databases">
        <authorList>
            <consortium name="Pathogen Informatics"/>
            <person name="Doyle S."/>
        </authorList>
    </citation>
    <scope>NUCLEOTIDE SEQUENCE [LARGE SCALE GENOMIC DNA]</scope>
    <source>
        <strain evidence="10 11">NCTC11997</strain>
    </source>
</reference>
<dbReference type="InterPro" id="IPR001328">
    <property type="entry name" value="Pept_tRNA_hydro"/>
</dbReference>
<evidence type="ECO:0000256" key="4">
    <source>
        <dbReference type="ARBA" id="ARBA00022884"/>
    </source>
</evidence>
<evidence type="ECO:0000256" key="2">
    <source>
        <dbReference type="ARBA" id="ARBA00022555"/>
    </source>
</evidence>
<dbReference type="PANTHER" id="PTHR17224:SF1">
    <property type="entry name" value="PEPTIDYL-TRNA HYDROLASE"/>
    <property type="match status" value="1"/>
</dbReference>
<sequence length="207" mass="23162">MQGFFVWFRKMIEPIRLIVGLGNPGPKYETTRHNAGFWMADLLADDVKSNFLLENNFFGEVAKFRQGGENVFILKPATFMNLSGKAVQALSHFYKIPLESILVIHDELDLMPGQIKLKKGGGHAGHNGLRDIHSKMGGSNYWRLRIGIGHPRTLNLQQGVADFVLHMPSKDDHELIVDGLYRARHAIPALLAGDKDKANRLLAEPKA</sequence>
<comment type="catalytic activity">
    <reaction evidence="7 8">
        <text>an N-acyl-L-alpha-aminoacyl-tRNA + H2O = an N-acyl-L-amino acid + a tRNA + H(+)</text>
        <dbReference type="Rhea" id="RHEA:54448"/>
        <dbReference type="Rhea" id="RHEA-COMP:10123"/>
        <dbReference type="Rhea" id="RHEA-COMP:13883"/>
        <dbReference type="ChEBI" id="CHEBI:15377"/>
        <dbReference type="ChEBI" id="CHEBI:15378"/>
        <dbReference type="ChEBI" id="CHEBI:59874"/>
        <dbReference type="ChEBI" id="CHEBI:78442"/>
        <dbReference type="ChEBI" id="CHEBI:138191"/>
        <dbReference type="EC" id="3.1.1.29"/>
    </reaction>
</comment>
<keyword evidence="4 7" id="KW-0694">RNA-binding</keyword>
<evidence type="ECO:0000256" key="3">
    <source>
        <dbReference type="ARBA" id="ARBA00022801"/>
    </source>
</evidence>
<dbReference type="STRING" id="1122619.GCA_000373745_00519"/>
<dbReference type="InterPro" id="IPR036416">
    <property type="entry name" value="Pept_tRNA_hydro_sf"/>
</dbReference>
<evidence type="ECO:0000256" key="5">
    <source>
        <dbReference type="ARBA" id="ARBA00038063"/>
    </source>
</evidence>
<gene>
    <name evidence="7 10" type="primary">pth</name>
    <name evidence="10" type="ORF">NCTC11997_00950</name>
</gene>